<dbReference type="Gramene" id="OIW03342">
    <property type="protein sequence ID" value="OIW03342"/>
    <property type="gene ID" value="TanjilG_00613"/>
</dbReference>
<proteinExistence type="predicted"/>
<name>A0A1J7GSB7_LUPAN</name>
<dbReference type="AlphaFoldDB" id="A0A1J7GSB7"/>
<dbReference type="Proteomes" id="UP000188354">
    <property type="component" value="Chromosome LG10"/>
</dbReference>
<reference evidence="2 3" key="1">
    <citation type="journal article" date="2017" name="Plant Biotechnol. J.">
        <title>A comprehensive draft genome sequence for lupin (Lupinus angustifolius), an emerging health food: insights into plant-microbe interactions and legume evolution.</title>
        <authorList>
            <person name="Hane J.K."/>
            <person name="Ming Y."/>
            <person name="Kamphuis L.G."/>
            <person name="Nelson M.N."/>
            <person name="Garg G."/>
            <person name="Atkins C.A."/>
            <person name="Bayer P.E."/>
            <person name="Bravo A."/>
            <person name="Bringans S."/>
            <person name="Cannon S."/>
            <person name="Edwards D."/>
            <person name="Foley R."/>
            <person name="Gao L.L."/>
            <person name="Harrison M.J."/>
            <person name="Huang W."/>
            <person name="Hurgobin B."/>
            <person name="Li S."/>
            <person name="Liu C.W."/>
            <person name="McGrath A."/>
            <person name="Morahan G."/>
            <person name="Murray J."/>
            <person name="Weller J."/>
            <person name="Jian J."/>
            <person name="Singh K.B."/>
        </authorList>
    </citation>
    <scope>NUCLEOTIDE SEQUENCE [LARGE SCALE GENOMIC DNA]</scope>
    <source>
        <strain evidence="3">cv. Tanjil</strain>
        <tissue evidence="2">Whole plant</tissue>
    </source>
</reference>
<feature type="compositionally biased region" description="Gly residues" evidence="1">
    <location>
        <begin position="81"/>
        <end position="92"/>
    </location>
</feature>
<dbReference type="EMBL" id="CM007370">
    <property type="protein sequence ID" value="OIW03342.1"/>
    <property type="molecule type" value="Genomic_DNA"/>
</dbReference>
<accession>A0A1J7GSB7</accession>
<feature type="compositionally biased region" description="Low complexity" evidence="1">
    <location>
        <begin position="105"/>
        <end position="121"/>
    </location>
</feature>
<feature type="compositionally biased region" description="Gly residues" evidence="1">
    <location>
        <begin position="53"/>
        <end position="70"/>
    </location>
</feature>
<protein>
    <submittedName>
        <fullName evidence="2">Uncharacterized protein</fullName>
    </submittedName>
</protein>
<sequence length="215" mass="21308">MKLPPVGKGAQMMMMNGMMNPQMMNAPKGLRNCGAMPHENHSQMMNAQKGEKGGGGNGKKGGGGDGGSGGVMPVQVNDGKNGNGGKKGGGVAGSTNNQPQGGGNKNNSNKNGGGNNNKYGNNGHGSGGDDNMGKKGNGMIREGIVQPMNNGMPNIGNGGGAHPSINGANVGPIGNMSTPMGGPISTNMPMPMNQMGNVPAVQRFPTGASPGGIDN</sequence>
<keyword evidence="3" id="KW-1185">Reference proteome</keyword>
<evidence type="ECO:0000313" key="3">
    <source>
        <dbReference type="Proteomes" id="UP000188354"/>
    </source>
</evidence>
<gene>
    <name evidence="2" type="ORF">TanjilG_00613</name>
</gene>
<organism evidence="2 3">
    <name type="scientific">Lupinus angustifolius</name>
    <name type="common">Narrow-leaved blue lupine</name>
    <dbReference type="NCBI Taxonomy" id="3871"/>
    <lineage>
        <taxon>Eukaryota</taxon>
        <taxon>Viridiplantae</taxon>
        <taxon>Streptophyta</taxon>
        <taxon>Embryophyta</taxon>
        <taxon>Tracheophyta</taxon>
        <taxon>Spermatophyta</taxon>
        <taxon>Magnoliopsida</taxon>
        <taxon>eudicotyledons</taxon>
        <taxon>Gunneridae</taxon>
        <taxon>Pentapetalae</taxon>
        <taxon>rosids</taxon>
        <taxon>fabids</taxon>
        <taxon>Fabales</taxon>
        <taxon>Fabaceae</taxon>
        <taxon>Papilionoideae</taxon>
        <taxon>50 kb inversion clade</taxon>
        <taxon>genistoids sensu lato</taxon>
        <taxon>core genistoids</taxon>
        <taxon>Genisteae</taxon>
        <taxon>Lupinus</taxon>
    </lineage>
</organism>
<feature type="region of interest" description="Disordered" evidence="1">
    <location>
        <begin position="189"/>
        <end position="215"/>
    </location>
</feature>
<feature type="region of interest" description="Disordered" evidence="1">
    <location>
        <begin position="46"/>
        <end position="137"/>
    </location>
</feature>
<dbReference type="OMA" id="GAMPHEN"/>
<evidence type="ECO:0000256" key="1">
    <source>
        <dbReference type="SAM" id="MobiDB-lite"/>
    </source>
</evidence>
<evidence type="ECO:0000313" key="2">
    <source>
        <dbReference type="EMBL" id="OIW03342.1"/>
    </source>
</evidence>